<proteinExistence type="predicted"/>
<evidence type="ECO:0000313" key="8">
    <source>
        <dbReference type="Proteomes" id="UP000050865"/>
    </source>
</evidence>
<evidence type="ECO:0000313" key="7">
    <source>
        <dbReference type="EMBL" id="KRN22706.1"/>
    </source>
</evidence>
<dbReference type="STRING" id="1423730.FC75_GL001755"/>
<dbReference type="AlphaFoldDB" id="A0A0R2F2E4"/>
<dbReference type="PANTHER" id="PTHR30086:SF20">
    <property type="entry name" value="ARGININE EXPORTER PROTEIN ARGO-RELATED"/>
    <property type="match status" value="1"/>
</dbReference>
<keyword evidence="2" id="KW-1003">Cell membrane</keyword>
<keyword evidence="4 6" id="KW-1133">Transmembrane helix</keyword>
<feature type="transmembrane region" description="Helical" evidence="6">
    <location>
        <begin position="12"/>
        <end position="31"/>
    </location>
</feature>
<dbReference type="PANTHER" id="PTHR30086">
    <property type="entry name" value="ARGININE EXPORTER PROTEIN ARGO"/>
    <property type="match status" value="1"/>
</dbReference>
<accession>A0A0R2F2E4</accession>
<keyword evidence="5 6" id="KW-0472">Membrane</keyword>
<evidence type="ECO:0000256" key="1">
    <source>
        <dbReference type="ARBA" id="ARBA00004651"/>
    </source>
</evidence>
<feature type="transmembrane region" description="Helical" evidence="6">
    <location>
        <begin position="51"/>
        <end position="72"/>
    </location>
</feature>
<evidence type="ECO:0000256" key="3">
    <source>
        <dbReference type="ARBA" id="ARBA00022692"/>
    </source>
</evidence>
<dbReference type="GO" id="GO:0005886">
    <property type="term" value="C:plasma membrane"/>
    <property type="evidence" value="ECO:0007669"/>
    <property type="project" value="UniProtKB-SubCell"/>
</dbReference>
<dbReference type="RefSeq" id="WP_156403588.1">
    <property type="nucleotide sequence ID" value="NZ_AYZJ01000030.1"/>
</dbReference>
<dbReference type="PATRIC" id="fig|1423730.4.peg.1831"/>
<dbReference type="Pfam" id="PF01810">
    <property type="entry name" value="LysE"/>
    <property type="match status" value="1"/>
</dbReference>
<sequence>MGHLRRETGGALMLAVYLRAFVIALALVSSIGMQNIFAFNNALSNPLKKALIVLGFIWLFDTLLSTVAFLGFGSLIASNEVLRIGVMGLGGAVVIWTGWGILRGANAAAFGNRQQEQSLRQWFTGAFVVSFGNPQALIDTGVTLGALRAPLTGAQALVFLAGIISASAVWFTGITLALNLLKDRLPRRLIMWINIISGVIVMGYGVNLVVQAVRAILKAF</sequence>
<feature type="transmembrane region" description="Helical" evidence="6">
    <location>
        <begin position="189"/>
        <end position="210"/>
    </location>
</feature>
<organism evidence="7 8">
    <name type="scientific">Lacticaseibacillus camelliae DSM 22697 = JCM 13995</name>
    <dbReference type="NCBI Taxonomy" id="1423730"/>
    <lineage>
        <taxon>Bacteria</taxon>
        <taxon>Bacillati</taxon>
        <taxon>Bacillota</taxon>
        <taxon>Bacilli</taxon>
        <taxon>Lactobacillales</taxon>
        <taxon>Lactobacillaceae</taxon>
        <taxon>Lacticaseibacillus</taxon>
    </lineage>
</organism>
<keyword evidence="3 6" id="KW-0812">Transmembrane</keyword>
<gene>
    <name evidence="7" type="ORF">FC75_GL001755</name>
</gene>
<feature type="transmembrane region" description="Helical" evidence="6">
    <location>
        <begin position="156"/>
        <end position="177"/>
    </location>
</feature>
<evidence type="ECO:0000256" key="5">
    <source>
        <dbReference type="ARBA" id="ARBA00023136"/>
    </source>
</evidence>
<evidence type="ECO:0000256" key="2">
    <source>
        <dbReference type="ARBA" id="ARBA00022475"/>
    </source>
</evidence>
<reference evidence="7 8" key="1">
    <citation type="journal article" date="2015" name="Genome Announc.">
        <title>Expanding the biotechnology potential of lactobacilli through comparative genomics of 213 strains and associated genera.</title>
        <authorList>
            <person name="Sun Z."/>
            <person name="Harris H.M."/>
            <person name="McCann A."/>
            <person name="Guo C."/>
            <person name="Argimon S."/>
            <person name="Zhang W."/>
            <person name="Yang X."/>
            <person name="Jeffery I.B."/>
            <person name="Cooney J.C."/>
            <person name="Kagawa T.F."/>
            <person name="Liu W."/>
            <person name="Song Y."/>
            <person name="Salvetti E."/>
            <person name="Wrobel A."/>
            <person name="Rasinkangas P."/>
            <person name="Parkhill J."/>
            <person name="Rea M.C."/>
            <person name="O'Sullivan O."/>
            <person name="Ritari J."/>
            <person name="Douillard F.P."/>
            <person name="Paul Ross R."/>
            <person name="Yang R."/>
            <person name="Briner A.E."/>
            <person name="Felis G.E."/>
            <person name="de Vos W.M."/>
            <person name="Barrangou R."/>
            <person name="Klaenhammer T.R."/>
            <person name="Caufield P.W."/>
            <person name="Cui Y."/>
            <person name="Zhang H."/>
            <person name="O'Toole P.W."/>
        </authorList>
    </citation>
    <scope>NUCLEOTIDE SEQUENCE [LARGE SCALE GENOMIC DNA]</scope>
    <source>
        <strain evidence="7 8">DSM 22697</strain>
    </source>
</reference>
<evidence type="ECO:0000256" key="4">
    <source>
        <dbReference type="ARBA" id="ARBA00022989"/>
    </source>
</evidence>
<name>A0A0R2F2E4_9LACO</name>
<comment type="caution">
    <text evidence="7">The sequence shown here is derived from an EMBL/GenBank/DDBJ whole genome shotgun (WGS) entry which is preliminary data.</text>
</comment>
<dbReference type="GO" id="GO:0015171">
    <property type="term" value="F:amino acid transmembrane transporter activity"/>
    <property type="evidence" value="ECO:0007669"/>
    <property type="project" value="TreeGrafter"/>
</dbReference>
<protein>
    <submittedName>
        <fullName evidence="7">Amino acid export protein</fullName>
    </submittedName>
</protein>
<dbReference type="Proteomes" id="UP000050865">
    <property type="component" value="Unassembled WGS sequence"/>
</dbReference>
<dbReference type="EMBL" id="AYZJ01000030">
    <property type="protein sequence ID" value="KRN22706.1"/>
    <property type="molecule type" value="Genomic_DNA"/>
</dbReference>
<feature type="transmembrane region" description="Helical" evidence="6">
    <location>
        <begin position="84"/>
        <end position="102"/>
    </location>
</feature>
<comment type="subcellular location">
    <subcellularLocation>
        <location evidence="1">Cell membrane</location>
        <topology evidence="1">Multi-pass membrane protein</topology>
    </subcellularLocation>
</comment>
<keyword evidence="8" id="KW-1185">Reference proteome</keyword>
<dbReference type="InterPro" id="IPR001123">
    <property type="entry name" value="LeuE-type"/>
</dbReference>
<evidence type="ECO:0000256" key="6">
    <source>
        <dbReference type="SAM" id="Phobius"/>
    </source>
</evidence>